<accession>A0A5E6QC38</accession>
<dbReference type="EMBL" id="CABVHF010000001">
    <property type="protein sequence ID" value="VVM53604.1"/>
    <property type="molecule type" value="Genomic_DNA"/>
</dbReference>
<dbReference type="AlphaFoldDB" id="A0A5E6QC38"/>
<name>A0A5E6QC38_PSEFL</name>
<dbReference type="Proteomes" id="UP000399692">
    <property type="component" value="Unassembled WGS sequence"/>
</dbReference>
<feature type="chain" id="PRO_5022883966" description="Lipoprotein" evidence="1">
    <location>
        <begin position="20"/>
        <end position="116"/>
    </location>
</feature>
<dbReference type="OrthoDB" id="6660172at2"/>
<evidence type="ECO:0008006" key="4">
    <source>
        <dbReference type="Google" id="ProtNLM"/>
    </source>
</evidence>
<organism evidence="2 3">
    <name type="scientific">Pseudomonas fluorescens</name>
    <dbReference type="NCBI Taxonomy" id="294"/>
    <lineage>
        <taxon>Bacteria</taxon>
        <taxon>Pseudomonadati</taxon>
        <taxon>Pseudomonadota</taxon>
        <taxon>Gammaproteobacteria</taxon>
        <taxon>Pseudomonadales</taxon>
        <taxon>Pseudomonadaceae</taxon>
        <taxon>Pseudomonas</taxon>
    </lineage>
</organism>
<sequence length="116" mass="12532" precursor="true">MKKISLCLGAALLAGLAGCAGNDHLDTSRLTKVDENHANLEANGARYTLDSYIIPFNQPYFISVQRDDGKPLTIAEAAAVAQPYIETRGCTQPVARRPDLDKSNAAKTQWIVGIEC</sequence>
<keyword evidence="1" id="KW-0732">Signal</keyword>
<protein>
    <recommendedName>
        <fullName evidence="4">Lipoprotein</fullName>
    </recommendedName>
</protein>
<evidence type="ECO:0000256" key="1">
    <source>
        <dbReference type="SAM" id="SignalP"/>
    </source>
</evidence>
<evidence type="ECO:0000313" key="3">
    <source>
        <dbReference type="Proteomes" id="UP000399692"/>
    </source>
</evidence>
<reference evidence="2 3" key="1">
    <citation type="submission" date="2019-09" db="EMBL/GenBank/DDBJ databases">
        <authorList>
            <person name="Chandra G."/>
            <person name="Truman W A."/>
        </authorList>
    </citation>
    <scope>NUCLEOTIDE SEQUENCE [LARGE SCALE GENOMIC DNA]</scope>
    <source>
        <strain evidence="2">PS631</strain>
    </source>
</reference>
<proteinExistence type="predicted"/>
<feature type="signal peptide" evidence="1">
    <location>
        <begin position="1"/>
        <end position="19"/>
    </location>
</feature>
<gene>
    <name evidence="2" type="ORF">PS631_00951</name>
</gene>
<dbReference type="PROSITE" id="PS51257">
    <property type="entry name" value="PROKAR_LIPOPROTEIN"/>
    <property type="match status" value="1"/>
</dbReference>
<dbReference type="RefSeq" id="WP_150569449.1">
    <property type="nucleotide sequence ID" value="NZ_CABVHF010000001.1"/>
</dbReference>
<evidence type="ECO:0000313" key="2">
    <source>
        <dbReference type="EMBL" id="VVM53604.1"/>
    </source>
</evidence>